<dbReference type="GO" id="GO:0000049">
    <property type="term" value="F:tRNA binding"/>
    <property type="evidence" value="ECO:0007669"/>
    <property type="project" value="InterPro"/>
</dbReference>
<comment type="function">
    <text evidence="3">Plays a central role in 2-thiolation of mcm(5)S(2)U at tRNA wobble positions of tRNA(Lys), tRNA(Glu) and tRNA(Gln). May act by forming a heterodimer with NCS6/CTU1 that ligates sulfur from thiocarboxylated URM1 onto the uridine of tRNAs at wobble position.</text>
</comment>
<dbReference type="Pfam" id="PF10288">
    <property type="entry name" value="CTU2"/>
    <property type="match status" value="1"/>
</dbReference>
<organism evidence="4">
    <name type="scientific">Xenopsylla cheopis</name>
    <name type="common">Oriental rat flea</name>
    <name type="synonym">Pulex cheopis</name>
    <dbReference type="NCBI Taxonomy" id="163159"/>
    <lineage>
        <taxon>Eukaryota</taxon>
        <taxon>Metazoa</taxon>
        <taxon>Ecdysozoa</taxon>
        <taxon>Arthropoda</taxon>
        <taxon>Hexapoda</taxon>
        <taxon>Insecta</taxon>
        <taxon>Pterygota</taxon>
        <taxon>Neoptera</taxon>
        <taxon>Endopterygota</taxon>
        <taxon>Siphonaptera</taxon>
        <taxon>Pulicidae</taxon>
        <taxon>Xenopsyllinae</taxon>
        <taxon>Xenopsylla</taxon>
    </lineage>
</organism>
<sequence length="402" mass="44855">MCDGGDKEMCSAIPSISSKNEKCKKCRISPPVVTLRGNDVYCKECFLQNTTHKFRASLGKSKLIRPDDKVLIAFSGGTSSSALLHLVQVGLFQDKHKKLRFDPFVLYVDETPHIKPYVALKEVTERLESTKIPYHVVKLNKSLASDINLNNKHSLTMDDNNLEQNLTSILSKFESDTSRLDFIEKTRYNLYASVALTLSCKYIFLGDTCTTIAARILSNVALGRGAHLPFDAAFADTRFDCVKILRPIKDFVNSEVLYYNLFNDIVPIKRNNKANVSVNSIQNLTEKFVNELQENYPATVYSIVNTGSKLSPHEKLLTQSLCVICNAALDTNVDATSALHATKLSKFMSTVGPSNYSDHSIKVNELQRGRDFGKNVCYGCQLLVKDLSDDDIAELCAQIDNI</sequence>
<proteinExistence type="inferred from homology"/>
<dbReference type="EMBL" id="GIIL01003461">
    <property type="protein sequence ID" value="NOV47187.1"/>
    <property type="molecule type" value="Transcribed_RNA"/>
</dbReference>
<name>A0A6M2DQS2_XENCH</name>
<evidence type="ECO:0000313" key="4">
    <source>
        <dbReference type="EMBL" id="NOV47187.1"/>
    </source>
</evidence>
<keyword evidence="2 3" id="KW-0819">tRNA processing</keyword>
<comment type="pathway">
    <text evidence="3">tRNA modification; 5-methoxycarbonylmethyl-2-thiouridine-tRNA biosynthesis.</text>
</comment>
<comment type="similarity">
    <text evidence="3">Belongs to the CTU2/NCS2 family.</text>
</comment>
<dbReference type="InterPro" id="IPR014729">
    <property type="entry name" value="Rossmann-like_a/b/a_fold"/>
</dbReference>
<dbReference type="AlphaFoldDB" id="A0A6M2DQS2"/>
<dbReference type="PANTHER" id="PTHR20882">
    <property type="entry name" value="CYTOPLASMIC TRNA 2-THIOLATION PROTEIN 2"/>
    <property type="match status" value="1"/>
</dbReference>
<protein>
    <recommendedName>
        <fullName evidence="3">Cytoplasmic tRNA 2-thiolation protein 2</fullName>
    </recommendedName>
</protein>
<dbReference type="GO" id="GO:0016783">
    <property type="term" value="F:sulfurtransferase activity"/>
    <property type="evidence" value="ECO:0007669"/>
    <property type="project" value="TreeGrafter"/>
</dbReference>
<dbReference type="SUPFAM" id="SSF52402">
    <property type="entry name" value="Adenine nucleotide alpha hydrolases-like"/>
    <property type="match status" value="1"/>
</dbReference>
<dbReference type="HAMAP" id="MF_03054">
    <property type="entry name" value="CTU2"/>
    <property type="match status" value="1"/>
</dbReference>
<evidence type="ECO:0000256" key="2">
    <source>
        <dbReference type="ARBA" id="ARBA00022694"/>
    </source>
</evidence>
<evidence type="ECO:0000256" key="3">
    <source>
        <dbReference type="HAMAP-Rule" id="MF_03054"/>
    </source>
</evidence>
<dbReference type="GO" id="GO:0002143">
    <property type="term" value="P:tRNA wobble position uridine thiolation"/>
    <property type="evidence" value="ECO:0007669"/>
    <property type="project" value="TreeGrafter"/>
</dbReference>
<dbReference type="UniPathway" id="UPA00988"/>
<dbReference type="GO" id="GO:0016779">
    <property type="term" value="F:nucleotidyltransferase activity"/>
    <property type="evidence" value="ECO:0007669"/>
    <property type="project" value="UniProtKB-UniRule"/>
</dbReference>
<dbReference type="GO" id="GO:0005829">
    <property type="term" value="C:cytosol"/>
    <property type="evidence" value="ECO:0007669"/>
    <property type="project" value="TreeGrafter"/>
</dbReference>
<evidence type="ECO:0000256" key="1">
    <source>
        <dbReference type="ARBA" id="ARBA00022490"/>
    </source>
</evidence>
<dbReference type="InterPro" id="IPR019407">
    <property type="entry name" value="CTU2"/>
</dbReference>
<dbReference type="GO" id="GO:0032447">
    <property type="term" value="P:protein urmylation"/>
    <property type="evidence" value="ECO:0007669"/>
    <property type="project" value="UniProtKB-UniRule"/>
</dbReference>
<keyword evidence="1 3" id="KW-0963">Cytoplasm</keyword>
<accession>A0A6M2DQS2</accession>
<dbReference type="PANTHER" id="PTHR20882:SF14">
    <property type="entry name" value="CYTOPLASMIC TRNA 2-THIOLATION PROTEIN 2"/>
    <property type="match status" value="1"/>
</dbReference>
<comment type="subcellular location">
    <subcellularLocation>
        <location evidence="3">Cytoplasm</location>
    </subcellularLocation>
</comment>
<dbReference type="Gene3D" id="3.40.50.620">
    <property type="entry name" value="HUPs"/>
    <property type="match status" value="1"/>
</dbReference>
<reference evidence="4" key="1">
    <citation type="submission" date="2020-03" db="EMBL/GenBank/DDBJ databases">
        <title>Transcriptomic Profiling of the Digestive Tract of the Rat Flea, Xenopsylla cheopis, Following Blood Feeding and Infection with Yersinia pestis.</title>
        <authorList>
            <person name="Bland D.M."/>
            <person name="Martens C.A."/>
            <person name="Virtaneva K."/>
            <person name="Kanakabandi K."/>
            <person name="Long D."/>
            <person name="Rosenke R."/>
            <person name="Saturday G.A."/>
            <person name="Hoyt F.H."/>
            <person name="Bruno D.P."/>
            <person name="Ribeiro J.M.C."/>
            <person name="Hinnebusch J."/>
        </authorList>
    </citation>
    <scope>NUCLEOTIDE SEQUENCE</scope>
</reference>